<keyword evidence="3" id="KW-1185">Reference proteome</keyword>
<proteinExistence type="predicted"/>
<evidence type="ECO:0000313" key="2">
    <source>
        <dbReference type="EMBL" id="OBS28446.1"/>
    </source>
</evidence>
<organism evidence="2 3">
    <name type="scientific">Fusarium poae</name>
    <dbReference type="NCBI Taxonomy" id="36050"/>
    <lineage>
        <taxon>Eukaryota</taxon>
        <taxon>Fungi</taxon>
        <taxon>Dikarya</taxon>
        <taxon>Ascomycota</taxon>
        <taxon>Pezizomycotina</taxon>
        <taxon>Sordariomycetes</taxon>
        <taxon>Hypocreomycetidae</taxon>
        <taxon>Hypocreales</taxon>
        <taxon>Nectriaceae</taxon>
        <taxon>Fusarium</taxon>
    </lineage>
</organism>
<dbReference type="Proteomes" id="UP000091967">
    <property type="component" value="Unassembled WGS sequence"/>
</dbReference>
<evidence type="ECO:0000313" key="3">
    <source>
        <dbReference type="Proteomes" id="UP000091967"/>
    </source>
</evidence>
<comment type="caution">
    <text evidence="2">The sequence shown here is derived from an EMBL/GenBank/DDBJ whole genome shotgun (WGS) entry which is preliminary data.</text>
</comment>
<name>A0A1B8B6X0_FUSPO</name>
<keyword evidence="1" id="KW-0732">Signal</keyword>
<evidence type="ECO:0000256" key="1">
    <source>
        <dbReference type="SAM" id="SignalP"/>
    </source>
</evidence>
<dbReference type="OMA" id="EDCRRWC"/>
<sequence length="97" mass="10341">MRATTILTTLFAVAASAAALPADAETATIQVDVDAHAKTLATALEKRGNCDHGYFDCVNSQVIFCNFLGICGGGISAIACTQQCIQRVNEDCRRWCK</sequence>
<dbReference type="EMBL" id="LYXU01000001">
    <property type="protein sequence ID" value="OBS28446.1"/>
    <property type="molecule type" value="Genomic_DNA"/>
</dbReference>
<dbReference type="AlphaFoldDB" id="A0A1B8B6X0"/>
<feature type="signal peptide" evidence="1">
    <location>
        <begin position="1"/>
        <end position="19"/>
    </location>
</feature>
<accession>A0A1B8B6X0</accession>
<protein>
    <submittedName>
        <fullName evidence="2">Uncharacterized protein</fullName>
    </submittedName>
</protein>
<reference evidence="2 3" key="1">
    <citation type="submission" date="2016-06" db="EMBL/GenBank/DDBJ databases">
        <title>Living apart together: crosstalk between the core and supernumerary genomes in a fungal plant pathogen.</title>
        <authorList>
            <person name="Vanheule A."/>
            <person name="Audenaert K."/>
            <person name="Warris S."/>
            <person name="Van De Geest H."/>
            <person name="Schijlen E."/>
            <person name="Hofte M."/>
            <person name="De Saeger S."/>
            <person name="Haesaert G."/>
            <person name="Waalwijk C."/>
            <person name="Van Der Lee T."/>
        </authorList>
    </citation>
    <scope>NUCLEOTIDE SEQUENCE [LARGE SCALE GENOMIC DNA]</scope>
    <source>
        <strain evidence="2 3">2516</strain>
    </source>
</reference>
<feature type="chain" id="PRO_5008603624" evidence="1">
    <location>
        <begin position="20"/>
        <end position="97"/>
    </location>
</feature>
<gene>
    <name evidence="2" type="ORF">FPOA_02384</name>
</gene>